<evidence type="ECO:0000313" key="2">
    <source>
        <dbReference type="EMBL" id="ASP49588.1"/>
    </source>
</evidence>
<dbReference type="OrthoDB" id="5296245at2"/>
<dbReference type="KEGG" id="cber:B5D82_18495"/>
<organism evidence="2 3">
    <name type="scientific">Cognaticolwellia beringensis</name>
    <dbReference type="NCBI Taxonomy" id="1967665"/>
    <lineage>
        <taxon>Bacteria</taxon>
        <taxon>Pseudomonadati</taxon>
        <taxon>Pseudomonadota</taxon>
        <taxon>Gammaproteobacteria</taxon>
        <taxon>Alteromonadales</taxon>
        <taxon>Colwelliaceae</taxon>
        <taxon>Cognaticolwellia</taxon>
    </lineage>
</organism>
<reference evidence="2 3" key="1">
    <citation type="submission" date="2017-08" db="EMBL/GenBank/DDBJ databases">
        <title>Complete genome of Colwellia sp. NB097-1, a psychrophile bacterium ioslated from Bering Sea.</title>
        <authorList>
            <person name="Chen X."/>
        </authorList>
    </citation>
    <scope>NUCLEOTIDE SEQUENCE [LARGE SCALE GENOMIC DNA]</scope>
    <source>
        <strain evidence="2 3">NB097-1</strain>
    </source>
</reference>
<protein>
    <submittedName>
        <fullName evidence="2">Pilus assembly protein PilZ</fullName>
    </submittedName>
</protein>
<proteinExistence type="predicted"/>
<sequence>MILEHITLEFISDRDLYQSYMPFMKNGGLFVRTTEHFELATDVILNVSLPDSLEPSQVKGKVSWITPIGAQNGTPAGIGVSFVEDPDNIRNQIDKSIGRLLNSSEPTLSM</sequence>
<evidence type="ECO:0000313" key="3">
    <source>
        <dbReference type="Proteomes" id="UP000202259"/>
    </source>
</evidence>
<gene>
    <name evidence="2" type="ORF">B5D82_18495</name>
</gene>
<dbReference type="EMBL" id="CP020465">
    <property type="protein sequence ID" value="ASP49588.1"/>
    <property type="molecule type" value="Genomic_DNA"/>
</dbReference>
<evidence type="ECO:0000259" key="1">
    <source>
        <dbReference type="Pfam" id="PF07238"/>
    </source>
</evidence>
<dbReference type="Pfam" id="PF07238">
    <property type="entry name" value="PilZ"/>
    <property type="match status" value="1"/>
</dbReference>
<dbReference type="GO" id="GO:0035438">
    <property type="term" value="F:cyclic-di-GMP binding"/>
    <property type="evidence" value="ECO:0007669"/>
    <property type="project" value="InterPro"/>
</dbReference>
<dbReference type="AlphaFoldDB" id="A0A222GCH8"/>
<dbReference type="Gene3D" id="2.40.10.220">
    <property type="entry name" value="predicted glycosyltransferase like domains"/>
    <property type="match status" value="1"/>
</dbReference>
<name>A0A222GCH8_9GAMM</name>
<feature type="domain" description="PilZ" evidence="1">
    <location>
        <begin position="7"/>
        <end position="95"/>
    </location>
</feature>
<accession>A0A222GCH8</accession>
<dbReference type="InterPro" id="IPR009875">
    <property type="entry name" value="PilZ_domain"/>
</dbReference>
<keyword evidence="3" id="KW-1185">Reference proteome</keyword>
<dbReference type="Proteomes" id="UP000202259">
    <property type="component" value="Chromosome"/>
</dbReference>